<evidence type="ECO:0000313" key="4">
    <source>
        <dbReference type="EMBL" id="OJG35906.1"/>
    </source>
</evidence>
<organism evidence="4 5">
    <name type="scientific">Enterococcus devriesei</name>
    <dbReference type="NCBI Taxonomy" id="319970"/>
    <lineage>
        <taxon>Bacteria</taxon>
        <taxon>Bacillati</taxon>
        <taxon>Bacillota</taxon>
        <taxon>Bacilli</taxon>
        <taxon>Lactobacillales</taxon>
        <taxon>Enterococcaceae</taxon>
        <taxon>Enterococcus</taxon>
    </lineage>
</organism>
<sequence>MKKLLNSSTYRRIQFVEFLDQLPSWCDVKEAAKHADCSVKTLLSDIDFINDFWGDFIYIEYSKFQGVRLNNLTSNKLGNVYGLIFHESLEFQFVEKMLYEANQDAEYWINELFMSEASFYRMVNALEEFLERRGLKLERAPFRITAKDERWVRFFYQEYFTEAYGVNQWPFTVDHEATTCFIMRTSTDFDVSLDDREIQEAAYLLLVTLNRMYQGFYLSEEIYQEDDDTIEKVLEYSRPFAEHLLEETPFTLPKKWYKEISHTVFHEFYNWDNPQQIVRMDTKINTFLDKVSESIDFPLIEEDRRKIVQEMMSWYVEYNFYPYQQNLLFDKYQKFAREIQLVYPIFSSIVKNHLEDIEKKNQELWTDIRLNNVLFLLMKEWAHLPIRLEHLRRKVSILIISDLGRKHAEMLKDFLSTNYHGRVTLSIYNESVISLGAEDLADFAQYDIVLSNNPIKGYENENSLIVNNFFSASDRENLWNFIVATQKRAAQIQLTKLGNIKSKSAKEIYYSQLSAQQ</sequence>
<comment type="caution">
    <text evidence="4">The sequence shown here is derived from an EMBL/GenBank/DDBJ whole genome shotgun (WGS) entry which is preliminary data.</text>
</comment>
<dbReference type="STRING" id="319970.RV00_GL002050"/>
<gene>
    <name evidence="4" type="ORF">RV00_GL002050</name>
</gene>
<name>A0A1L8SVA5_9ENTE</name>
<dbReference type="Proteomes" id="UP000183700">
    <property type="component" value="Unassembled WGS sequence"/>
</dbReference>
<dbReference type="RefSeq" id="WP_071861881.1">
    <property type="nucleotide sequence ID" value="NZ_JBHLVS010000013.1"/>
</dbReference>
<dbReference type="PANTHER" id="PTHR30185:SF18">
    <property type="entry name" value="TRANSCRIPTIONAL REGULATOR MTLR"/>
    <property type="match status" value="1"/>
</dbReference>
<dbReference type="InterPro" id="IPR050661">
    <property type="entry name" value="BglG_antiterminators"/>
</dbReference>
<dbReference type="Pfam" id="PF05043">
    <property type="entry name" value="Mga"/>
    <property type="match status" value="1"/>
</dbReference>
<feature type="domain" description="Mga helix-turn-helix" evidence="3">
    <location>
        <begin position="77"/>
        <end position="160"/>
    </location>
</feature>
<keyword evidence="1" id="KW-0805">Transcription regulation</keyword>
<dbReference type="EMBL" id="JXKM01000004">
    <property type="protein sequence ID" value="OJG35906.1"/>
    <property type="molecule type" value="Genomic_DNA"/>
</dbReference>
<protein>
    <recommendedName>
        <fullName evidence="3">Mga helix-turn-helix domain-containing protein</fullName>
    </recommendedName>
</protein>
<evidence type="ECO:0000259" key="3">
    <source>
        <dbReference type="Pfam" id="PF05043"/>
    </source>
</evidence>
<dbReference type="PANTHER" id="PTHR30185">
    <property type="entry name" value="CRYPTIC BETA-GLUCOSIDE BGL OPERON ANTITERMINATOR"/>
    <property type="match status" value="1"/>
</dbReference>
<accession>A0A1L8SVA5</accession>
<keyword evidence="5" id="KW-1185">Reference proteome</keyword>
<reference evidence="4 5" key="1">
    <citation type="submission" date="2014-12" db="EMBL/GenBank/DDBJ databases">
        <title>Draft genome sequences of 29 type strains of Enterococci.</title>
        <authorList>
            <person name="Zhong Z."/>
            <person name="Sun Z."/>
            <person name="Liu W."/>
            <person name="Zhang W."/>
            <person name="Zhang H."/>
        </authorList>
    </citation>
    <scope>NUCLEOTIDE SEQUENCE [LARGE SCALE GENOMIC DNA]</scope>
    <source>
        <strain evidence="4 5">DSM 22802</strain>
    </source>
</reference>
<proteinExistence type="predicted"/>
<keyword evidence="2" id="KW-0804">Transcription</keyword>
<dbReference type="AlphaFoldDB" id="A0A1L8SVA5"/>
<evidence type="ECO:0000256" key="2">
    <source>
        <dbReference type="ARBA" id="ARBA00023163"/>
    </source>
</evidence>
<dbReference type="OrthoDB" id="1646817at2"/>
<dbReference type="InterPro" id="IPR007737">
    <property type="entry name" value="Mga_HTH"/>
</dbReference>
<evidence type="ECO:0000256" key="1">
    <source>
        <dbReference type="ARBA" id="ARBA00023015"/>
    </source>
</evidence>
<evidence type="ECO:0000313" key="5">
    <source>
        <dbReference type="Proteomes" id="UP000183700"/>
    </source>
</evidence>